<keyword evidence="3" id="KW-0645">Protease</keyword>
<keyword evidence="13" id="KW-1185">Reference proteome</keyword>
<dbReference type="CDD" id="cd05482">
    <property type="entry name" value="HIV_retropepsin_like"/>
    <property type="match status" value="1"/>
</dbReference>
<dbReference type="Proteomes" id="UP000326062">
    <property type="component" value="Chromosome 1"/>
</dbReference>
<dbReference type="Pfam" id="PF00077">
    <property type="entry name" value="RVP"/>
    <property type="match status" value="1"/>
</dbReference>
<evidence type="ECO:0000313" key="12">
    <source>
        <dbReference type="EMBL" id="KAB0386166.1"/>
    </source>
</evidence>
<dbReference type="GO" id="GO:0004190">
    <property type="term" value="F:aspartic-type endopeptidase activity"/>
    <property type="evidence" value="ECO:0007669"/>
    <property type="project" value="UniProtKB-KW"/>
</dbReference>
<dbReference type="InterPro" id="IPR033704">
    <property type="entry name" value="dUTPase_trimeric"/>
</dbReference>
<dbReference type="PANTHER" id="PTHR19422">
    <property type="entry name" value="GAG RETROVIRAL POLYPROTEIN"/>
    <property type="match status" value="1"/>
</dbReference>
<evidence type="ECO:0000256" key="6">
    <source>
        <dbReference type="ARBA" id="ARBA00022801"/>
    </source>
</evidence>
<keyword evidence="6" id="KW-0378">Hydrolase</keyword>
<feature type="domain" description="Peptidase A2" evidence="11">
    <location>
        <begin position="159"/>
        <end position="235"/>
    </location>
</feature>
<evidence type="ECO:0000256" key="8">
    <source>
        <dbReference type="ARBA" id="ARBA00038675"/>
    </source>
</evidence>
<dbReference type="InterPro" id="IPR034170">
    <property type="entry name" value="Retropepsin-like_cat_dom"/>
</dbReference>
<dbReference type="GO" id="GO:0003676">
    <property type="term" value="F:nucleic acid binding"/>
    <property type="evidence" value="ECO:0007669"/>
    <property type="project" value="InterPro"/>
</dbReference>
<dbReference type="SUPFAM" id="SSF51283">
    <property type="entry name" value="dUTPase-like"/>
    <property type="match status" value="1"/>
</dbReference>
<sequence length="290" mass="31290">MLWGNPGKSDGRKRVTDLFRATSGSAGLDLCSSSYTVLTPEMGMQALPTGVYGPLPDGTVGLLLGCSSSTIKGLLIAPGVIDADYTGEIKIMAHSPQCITTIASGQRIAQLILVPAVQTGKALASRRGESAFGSSDAYWVQAISNNRPELTLRINGKLFTGILDTGADVSVIAERHWPREWPKQIAISTLQGIGQTNNPEQSTELLHWTDHEGHEGDIRPYILPNLPVNLWGRDVMTHMGVYLYSPSEQVSNQLLDQGLLPTSGLGRNNQETVAPVQTKRLPKRSGLGYF</sequence>
<dbReference type="PROSITE" id="PS50175">
    <property type="entry name" value="ASP_PROT_RETROV"/>
    <property type="match status" value="1"/>
</dbReference>
<dbReference type="InterPro" id="IPR029054">
    <property type="entry name" value="dUTPase-like"/>
</dbReference>
<keyword evidence="5" id="KW-0688">Ribosomal frameshifting</keyword>
<evidence type="ECO:0000256" key="10">
    <source>
        <dbReference type="ARBA" id="ARBA00043244"/>
    </source>
</evidence>
<evidence type="ECO:0000256" key="5">
    <source>
        <dbReference type="ARBA" id="ARBA00022758"/>
    </source>
</evidence>
<dbReference type="AlphaFoldDB" id="A0A5J5N111"/>
<dbReference type="EC" id="3.4.23.50" evidence="2"/>
<gene>
    <name evidence="12" type="ORF">FD755_001122</name>
</gene>
<dbReference type="Pfam" id="PF01585">
    <property type="entry name" value="G-patch"/>
    <property type="match status" value="1"/>
</dbReference>
<dbReference type="GO" id="GO:0006508">
    <property type="term" value="P:proteolysis"/>
    <property type="evidence" value="ECO:0007669"/>
    <property type="project" value="UniProtKB-KW"/>
</dbReference>
<evidence type="ECO:0000259" key="11">
    <source>
        <dbReference type="PROSITE" id="PS50175"/>
    </source>
</evidence>
<dbReference type="SUPFAM" id="SSF50630">
    <property type="entry name" value="Acid proteases"/>
    <property type="match status" value="1"/>
</dbReference>
<evidence type="ECO:0000313" key="13">
    <source>
        <dbReference type="Proteomes" id="UP000326062"/>
    </source>
</evidence>
<dbReference type="EMBL" id="VCEB01000001">
    <property type="protein sequence ID" value="KAB0386166.1"/>
    <property type="molecule type" value="Genomic_DNA"/>
</dbReference>
<evidence type="ECO:0000256" key="3">
    <source>
        <dbReference type="ARBA" id="ARBA00022670"/>
    </source>
</evidence>
<dbReference type="InterPro" id="IPR021109">
    <property type="entry name" value="Peptidase_aspartic_dom_sf"/>
</dbReference>
<dbReference type="InterPro" id="IPR051592">
    <property type="entry name" value="HERV-K_Pro_peptidase_A2"/>
</dbReference>
<keyword evidence="4" id="KW-0064">Aspartyl protease</keyword>
<evidence type="ECO:0000256" key="9">
    <source>
        <dbReference type="ARBA" id="ARBA00042135"/>
    </source>
</evidence>
<dbReference type="InterPro" id="IPR000467">
    <property type="entry name" value="G_patch_dom"/>
</dbReference>
<dbReference type="InterPro" id="IPR001995">
    <property type="entry name" value="Peptidase_A2_cat"/>
</dbReference>
<comment type="catalytic activity">
    <reaction evidence="1">
        <text>Processing at the authentic HIV-1 PR recognition site and release of the mature p17 matrix and the p24 capsid protein, as a result of the cleavage of the -SQNY-|-PIVQ- cleavage site.</text>
        <dbReference type="EC" id="3.4.23.50"/>
    </reaction>
</comment>
<dbReference type="PANTHER" id="PTHR19422:SF123">
    <property type="entry name" value="RT1 CLASS I, LOCUS CE15"/>
    <property type="match status" value="1"/>
</dbReference>
<comment type="caution">
    <text evidence="12">The sequence shown here is derived from an EMBL/GenBank/DDBJ whole genome shotgun (WGS) entry which is preliminary data.</text>
</comment>
<dbReference type="SMART" id="SM00443">
    <property type="entry name" value="G_patch"/>
    <property type="match status" value="1"/>
</dbReference>
<dbReference type="Pfam" id="PF00692">
    <property type="entry name" value="dUTPase"/>
    <property type="match status" value="1"/>
</dbReference>
<organism evidence="12 13">
    <name type="scientific">Muntiacus reevesi</name>
    <name type="common">Reeves' muntjac</name>
    <name type="synonym">Cervus reevesi</name>
    <dbReference type="NCBI Taxonomy" id="9886"/>
    <lineage>
        <taxon>Eukaryota</taxon>
        <taxon>Metazoa</taxon>
        <taxon>Chordata</taxon>
        <taxon>Craniata</taxon>
        <taxon>Vertebrata</taxon>
        <taxon>Euteleostomi</taxon>
        <taxon>Mammalia</taxon>
        <taxon>Eutheria</taxon>
        <taxon>Laurasiatheria</taxon>
        <taxon>Artiodactyla</taxon>
        <taxon>Ruminantia</taxon>
        <taxon>Pecora</taxon>
        <taxon>Cervidae</taxon>
        <taxon>Muntiacinae</taxon>
        <taxon>Muntiacus</taxon>
    </lineage>
</organism>
<evidence type="ECO:0000256" key="1">
    <source>
        <dbReference type="ARBA" id="ARBA00001339"/>
    </source>
</evidence>
<dbReference type="CDD" id="cd07557">
    <property type="entry name" value="trimeric_dUTPase"/>
    <property type="match status" value="1"/>
</dbReference>
<dbReference type="GO" id="GO:0075523">
    <property type="term" value="P:viral translational frameshifting"/>
    <property type="evidence" value="ECO:0007669"/>
    <property type="project" value="UniProtKB-KW"/>
</dbReference>
<comment type="similarity">
    <text evidence="7">Belongs to the peptidase A2 family. HERV class-II K(HML-2) subfamily.</text>
</comment>
<accession>A0A5J5N111</accession>
<dbReference type="InterPro" id="IPR036157">
    <property type="entry name" value="dUTPase-like_sf"/>
</dbReference>
<evidence type="ECO:0000256" key="2">
    <source>
        <dbReference type="ARBA" id="ARBA00013083"/>
    </source>
</evidence>
<dbReference type="InterPro" id="IPR018061">
    <property type="entry name" value="Retropepsins"/>
</dbReference>
<proteinExistence type="inferred from homology"/>
<dbReference type="Gene3D" id="2.40.70.10">
    <property type="entry name" value="Acid Proteases"/>
    <property type="match status" value="1"/>
</dbReference>
<name>A0A5J5N111_MUNRE</name>
<evidence type="ECO:0000256" key="7">
    <source>
        <dbReference type="ARBA" id="ARBA00038141"/>
    </source>
</evidence>
<dbReference type="Gene3D" id="2.70.40.10">
    <property type="match status" value="1"/>
</dbReference>
<comment type="subunit">
    <text evidence="8">Active as a homodimer.</text>
</comment>
<evidence type="ECO:0000256" key="4">
    <source>
        <dbReference type="ARBA" id="ARBA00022750"/>
    </source>
</evidence>
<dbReference type="InterPro" id="IPR001969">
    <property type="entry name" value="Aspartic_peptidase_AS"/>
</dbReference>
<protein>
    <recommendedName>
        <fullName evidence="2">human endogenous retrovirus K endopeptidase</fullName>
        <ecNumber evidence="2">3.4.23.50</ecNumber>
    </recommendedName>
    <alternativeName>
        <fullName evidence="10">Protease</fullName>
    </alternativeName>
    <alternativeName>
        <fullName evidence="9">Proteinase</fullName>
    </alternativeName>
</protein>
<reference evidence="12 13" key="1">
    <citation type="submission" date="2019-06" db="EMBL/GenBank/DDBJ databases">
        <title>Discovery of a novel chromosome fission-fusion reversal in muntjac.</title>
        <authorList>
            <person name="Mudd A.B."/>
            <person name="Bredeson J.V."/>
            <person name="Baum R."/>
            <person name="Hockemeyer D."/>
            <person name="Rokhsar D.S."/>
        </authorList>
    </citation>
    <scope>NUCLEOTIDE SEQUENCE [LARGE SCALE GENOMIC DNA]</scope>
    <source>
        <strain evidence="12">UCam_UCB_Mr</strain>
        <tissue evidence="12">Fibroblast cell line</tissue>
    </source>
</reference>
<dbReference type="PROSITE" id="PS00141">
    <property type="entry name" value="ASP_PROTEASE"/>
    <property type="match status" value="1"/>
</dbReference>